<evidence type="ECO:0000259" key="3">
    <source>
        <dbReference type="Pfam" id="PF03816"/>
    </source>
</evidence>
<name>A0A9Q5JGI2_9LACT</name>
<dbReference type="Pfam" id="PF03816">
    <property type="entry name" value="LytR_cpsA_psr"/>
    <property type="match status" value="1"/>
</dbReference>
<evidence type="ECO:0000256" key="2">
    <source>
        <dbReference type="SAM" id="MobiDB-lite"/>
    </source>
</evidence>
<dbReference type="EMBL" id="MKIQ01000028">
    <property type="protein sequence ID" value="OFI46478.1"/>
    <property type="molecule type" value="Genomic_DNA"/>
</dbReference>
<dbReference type="PANTHER" id="PTHR33392:SF6">
    <property type="entry name" value="POLYISOPRENYL-TEICHOIC ACID--PEPTIDOGLYCAN TEICHOIC ACID TRANSFERASE TAGU"/>
    <property type="match status" value="1"/>
</dbReference>
<sequence>MKKILTMLTMIIVLTIGALFVYGYTLMNGAENMMASTFDDLGLGSEEGVQFDNSKPFTILLMGIDTGGAGRENPWEGRSDSMIVATVNPKTNTTTMTSLERDMLVDLLDKNGKATGKLTKLNDAYSEGGPKMSIVNIQDIIGFKIDAYAFINMQGLVTLVDAIGGITVNNTLGDTISIEDTEPDYKATVKPGIQHLNGDQALVYSRMRYQDPEGDIGRQARQREVITKVIEKLLTMNSVSNYRNIFESLSGNLKTNIKINSNTLMQLMGFSSSFETIQSIKLQGVGEMINEVSYQVMPENNLLSVQNTLRRSIGKDTLDSLSPDIVTFEKYFGSSPNTYEIPSIAISKNNNLNTYFLQTDGEPNKEMPVLDTNASSNGGSTTPSTSREESSH</sequence>
<evidence type="ECO:0000256" key="1">
    <source>
        <dbReference type="ARBA" id="ARBA00006068"/>
    </source>
</evidence>
<dbReference type="Gene3D" id="3.40.630.190">
    <property type="entry name" value="LCP protein"/>
    <property type="match status" value="1"/>
</dbReference>
<evidence type="ECO:0000313" key="4">
    <source>
        <dbReference type="EMBL" id="OFI46478.1"/>
    </source>
</evidence>
<protein>
    <recommendedName>
        <fullName evidence="3">Cell envelope-related transcriptional attenuator domain-containing protein</fullName>
    </recommendedName>
</protein>
<dbReference type="InterPro" id="IPR050922">
    <property type="entry name" value="LytR/CpsA/Psr_CW_biosynth"/>
</dbReference>
<reference evidence="5" key="1">
    <citation type="submission" date="2016-09" db="EMBL/GenBank/DDBJ databases">
        <title>Draft genome sequence of a novel species of the family Streptococcaceae isolated from flowers.</title>
        <authorList>
            <person name="Chuah L.-O."/>
            <person name="Yap K.-P."/>
            <person name="Thong K.L."/>
            <person name="Liong M.T."/>
            <person name="Ahmad R."/>
            <person name="Rusul G."/>
        </authorList>
    </citation>
    <scope>NUCLEOTIDE SEQUENCE [LARGE SCALE GENOMIC DNA]</scope>
    <source>
        <strain evidence="5">HibF3</strain>
    </source>
</reference>
<dbReference type="InterPro" id="IPR004474">
    <property type="entry name" value="LytR_CpsA_psr"/>
</dbReference>
<proteinExistence type="inferred from homology"/>
<feature type="domain" description="Cell envelope-related transcriptional attenuator" evidence="3">
    <location>
        <begin position="78"/>
        <end position="233"/>
    </location>
</feature>
<dbReference type="PANTHER" id="PTHR33392">
    <property type="entry name" value="POLYISOPRENYL-TEICHOIC ACID--PEPTIDOGLYCAN TEICHOIC ACID TRANSFERASE TAGU"/>
    <property type="match status" value="1"/>
</dbReference>
<dbReference type="RefSeq" id="WP_070788415.1">
    <property type="nucleotide sequence ID" value="NZ_MKIQ01000028.1"/>
</dbReference>
<comment type="similarity">
    <text evidence="1">Belongs to the LytR/CpsA/Psr (LCP) family.</text>
</comment>
<dbReference type="AlphaFoldDB" id="A0A9Q5JGI2"/>
<keyword evidence="5" id="KW-1185">Reference proteome</keyword>
<evidence type="ECO:0000313" key="5">
    <source>
        <dbReference type="Proteomes" id="UP000177273"/>
    </source>
</evidence>
<accession>A0A9Q5JGI2</accession>
<dbReference type="Proteomes" id="UP000177273">
    <property type="component" value="Unassembled WGS sequence"/>
</dbReference>
<feature type="region of interest" description="Disordered" evidence="2">
    <location>
        <begin position="359"/>
        <end position="392"/>
    </location>
</feature>
<dbReference type="OrthoDB" id="27330at2"/>
<feature type="compositionally biased region" description="Low complexity" evidence="2">
    <location>
        <begin position="372"/>
        <end position="385"/>
    </location>
</feature>
<gene>
    <name evidence="4" type="ORF">BG262_05545</name>
</gene>
<dbReference type="NCBIfam" id="TIGR00350">
    <property type="entry name" value="lytR_cpsA_psr"/>
    <property type="match status" value="1"/>
</dbReference>
<organism evidence="4 5">
    <name type="scientific">Floricoccus penangensis</name>
    <dbReference type="NCBI Taxonomy" id="1859475"/>
    <lineage>
        <taxon>Bacteria</taxon>
        <taxon>Bacillati</taxon>
        <taxon>Bacillota</taxon>
        <taxon>Bacilli</taxon>
        <taxon>Lactobacillales</taxon>
        <taxon>Streptococcaceae</taxon>
        <taxon>Floricoccus</taxon>
    </lineage>
</organism>
<comment type="caution">
    <text evidence="4">The sequence shown here is derived from an EMBL/GenBank/DDBJ whole genome shotgun (WGS) entry which is preliminary data.</text>
</comment>